<proteinExistence type="predicted"/>
<accession>A0ABV9LYA1</accession>
<reference evidence="3" key="1">
    <citation type="journal article" date="2019" name="Int. J. Syst. Evol. Microbiol.">
        <title>The Global Catalogue of Microorganisms (GCM) 10K type strain sequencing project: providing services to taxonomists for standard genome sequencing and annotation.</title>
        <authorList>
            <consortium name="The Broad Institute Genomics Platform"/>
            <consortium name="The Broad Institute Genome Sequencing Center for Infectious Disease"/>
            <person name="Wu L."/>
            <person name="Ma J."/>
        </authorList>
    </citation>
    <scope>NUCLEOTIDE SEQUENCE [LARGE SCALE GENOMIC DNA]</scope>
    <source>
        <strain evidence="3">KACC 12507</strain>
    </source>
</reference>
<feature type="transmembrane region" description="Helical" evidence="1">
    <location>
        <begin position="7"/>
        <end position="27"/>
    </location>
</feature>
<dbReference type="EMBL" id="JBHSGU010000005">
    <property type="protein sequence ID" value="MFC4701194.1"/>
    <property type="molecule type" value="Genomic_DNA"/>
</dbReference>
<gene>
    <name evidence="2" type="ORF">ACFO4O_13560</name>
</gene>
<dbReference type="InterPro" id="IPR007498">
    <property type="entry name" value="PqiA-like"/>
</dbReference>
<evidence type="ECO:0000313" key="3">
    <source>
        <dbReference type="Proteomes" id="UP001595897"/>
    </source>
</evidence>
<comment type="caution">
    <text evidence="2">The sequence shown here is derived from an EMBL/GenBank/DDBJ whole genome shotgun (WGS) entry which is preliminary data.</text>
</comment>
<organism evidence="2 3">
    <name type="scientific">Glaciecola siphonariae</name>
    <dbReference type="NCBI Taxonomy" id="521012"/>
    <lineage>
        <taxon>Bacteria</taxon>
        <taxon>Pseudomonadati</taxon>
        <taxon>Pseudomonadota</taxon>
        <taxon>Gammaproteobacteria</taxon>
        <taxon>Alteromonadales</taxon>
        <taxon>Alteromonadaceae</taxon>
        <taxon>Glaciecola</taxon>
    </lineage>
</organism>
<feature type="transmembrane region" description="Helical" evidence="1">
    <location>
        <begin position="162"/>
        <end position="181"/>
    </location>
</feature>
<evidence type="ECO:0000256" key="1">
    <source>
        <dbReference type="SAM" id="Phobius"/>
    </source>
</evidence>
<dbReference type="Proteomes" id="UP001595897">
    <property type="component" value="Unassembled WGS sequence"/>
</dbReference>
<dbReference type="Pfam" id="PF04403">
    <property type="entry name" value="PqiA"/>
    <property type="match status" value="1"/>
</dbReference>
<feature type="transmembrane region" description="Helical" evidence="1">
    <location>
        <begin position="66"/>
        <end position="93"/>
    </location>
</feature>
<keyword evidence="1" id="KW-0472">Membrane</keyword>
<feature type="transmembrane region" description="Helical" evidence="1">
    <location>
        <begin position="105"/>
        <end position="127"/>
    </location>
</feature>
<sequence length="192" mass="21091">MLNKHLGFALSVVAIGLFVPGIILPMFTLSMDMAVAISGTGIDAQLVDRELSILTTVQKLWEDERLLVAALIFIFSVVIPITKSLLLTVVYFAKTQRLQQQITDFVSAIGKWSMADVFVVAVFLAVLSTNYTENAQQQEMSFLGMRIGFEISTQTLSNVGEGFYYFTAYCLVSLAGSQLMLRGIRAQTTKGA</sequence>
<name>A0ABV9LYA1_9ALTE</name>
<keyword evidence="1" id="KW-0812">Transmembrane</keyword>
<dbReference type="RefSeq" id="WP_382409400.1">
    <property type="nucleotide sequence ID" value="NZ_JBHSGU010000005.1"/>
</dbReference>
<keyword evidence="3" id="KW-1185">Reference proteome</keyword>
<keyword evidence="1" id="KW-1133">Transmembrane helix</keyword>
<protein>
    <submittedName>
        <fullName evidence="2">Paraquat-inducible protein A</fullName>
    </submittedName>
</protein>
<evidence type="ECO:0000313" key="2">
    <source>
        <dbReference type="EMBL" id="MFC4701194.1"/>
    </source>
</evidence>